<name>A0AA41U5C2_9ACTN</name>
<dbReference type="RefSeq" id="WP_235058585.1">
    <property type="nucleotide sequence ID" value="NZ_JAKFHA010000061.1"/>
</dbReference>
<dbReference type="SUPFAM" id="SSF55469">
    <property type="entry name" value="FMN-dependent nitroreductase-like"/>
    <property type="match status" value="2"/>
</dbReference>
<feature type="region of interest" description="Disordered" evidence="1">
    <location>
        <begin position="303"/>
        <end position="326"/>
    </location>
</feature>
<organism evidence="2 3">
    <name type="scientific">Yinghuangia soli</name>
    <dbReference type="NCBI Taxonomy" id="2908204"/>
    <lineage>
        <taxon>Bacteria</taxon>
        <taxon>Bacillati</taxon>
        <taxon>Actinomycetota</taxon>
        <taxon>Actinomycetes</taxon>
        <taxon>Kitasatosporales</taxon>
        <taxon>Streptomycetaceae</taxon>
        <taxon>Yinghuangia</taxon>
    </lineage>
</organism>
<comment type="caution">
    <text evidence="2">The sequence shown here is derived from an EMBL/GenBank/DDBJ whole genome shotgun (WGS) entry which is preliminary data.</text>
</comment>
<dbReference type="InterPro" id="IPR050627">
    <property type="entry name" value="Nitroreductase/BluB"/>
</dbReference>
<dbReference type="PANTHER" id="PTHR23026">
    <property type="entry name" value="NADPH NITROREDUCTASE"/>
    <property type="match status" value="1"/>
</dbReference>
<feature type="region of interest" description="Disordered" evidence="1">
    <location>
        <begin position="189"/>
        <end position="213"/>
    </location>
</feature>
<dbReference type="Proteomes" id="UP001165378">
    <property type="component" value="Unassembled WGS sequence"/>
</dbReference>
<keyword evidence="3" id="KW-1185">Reference proteome</keyword>
<gene>
    <name evidence="2" type="ORF">LZ495_42300</name>
</gene>
<evidence type="ECO:0008006" key="4">
    <source>
        <dbReference type="Google" id="ProtNLM"/>
    </source>
</evidence>
<sequence length="326" mass="35930">MTNNPLTPKQRERILRAATSAPSKHNTQPWWFRWDGGALEVHLDSDRTLPFGDPEAREAHIACGAAVFATRLAFASLGLGTEVDLLPDKEEPLFVARVRVADAAADPRFETLYWSLPSRRTNRAPFRPTPIPTLILEELRDAARDEGTWLRIVEREPAYEHLLTLIREATGLEEEHLRAERARWVDPPDAVHRRDGVPGRSLGPTPQNPTGAVRDLAVGRDPAGRGAVEFEAHPTIAVLESRGDTAEDWLTAGQALMRVLVTGTRYGVAASFANQPLENPELREEVGSDAKHYGTAQMVIRLGMGGDVPPTPRRPLTDVLGPGRRA</sequence>
<reference evidence="2" key="1">
    <citation type="submission" date="2022-01" db="EMBL/GenBank/DDBJ databases">
        <title>Genome-Based Taxonomic Classification of the Phylum Actinobacteria.</title>
        <authorList>
            <person name="Gao Y."/>
        </authorList>
    </citation>
    <scope>NUCLEOTIDE SEQUENCE</scope>
    <source>
        <strain evidence="2">KLBMP 8922</strain>
    </source>
</reference>
<evidence type="ECO:0000313" key="2">
    <source>
        <dbReference type="EMBL" id="MCF2533820.1"/>
    </source>
</evidence>
<proteinExistence type="predicted"/>
<accession>A0AA41U5C2</accession>
<dbReference type="GO" id="GO:0016491">
    <property type="term" value="F:oxidoreductase activity"/>
    <property type="evidence" value="ECO:0007669"/>
    <property type="project" value="InterPro"/>
</dbReference>
<dbReference type="PANTHER" id="PTHR23026:SF123">
    <property type="entry name" value="NAD(P)H NITROREDUCTASE RV3131-RELATED"/>
    <property type="match status" value="1"/>
</dbReference>
<dbReference type="AlphaFoldDB" id="A0AA41U5C2"/>
<dbReference type="NCBIfam" id="NF047509">
    <property type="entry name" value="Rv3131_FMN_oxido"/>
    <property type="match status" value="1"/>
</dbReference>
<dbReference type="EMBL" id="JAKFHA010000061">
    <property type="protein sequence ID" value="MCF2533820.1"/>
    <property type="molecule type" value="Genomic_DNA"/>
</dbReference>
<dbReference type="InterPro" id="IPR000415">
    <property type="entry name" value="Nitroreductase-like"/>
</dbReference>
<protein>
    <recommendedName>
        <fullName evidence="4">Nitroreductase family protein</fullName>
    </recommendedName>
</protein>
<evidence type="ECO:0000256" key="1">
    <source>
        <dbReference type="SAM" id="MobiDB-lite"/>
    </source>
</evidence>
<dbReference type="Gene3D" id="3.40.109.10">
    <property type="entry name" value="NADH Oxidase"/>
    <property type="match status" value="1"/>
</dbReference>
<evidence type="ECO:0000313" key="3">
    <source>
        <dbReference type="Proteomes" id="UP001165378"/>
    </source>
</evidence>